<evidence type="ECO:0000259" key="3">
    <source>
        <dbReference type="Pfam" id="PF19289"/>
    </source>
</evidence>
<dbReference type="PANTHER" id="PTHR43421">
    <property type="entry name" value="METALLOPROTEASE PMBA"/>
    <property type="match status" value="1"/>
</dbReference>
<dbReference type="AlphaFoldDB" id="A0A1S1H9D0"/>
<dbReference type="InterPro" id="IPR036059">
    <property type="entry name" value="TldD/PmbA_sf"/>
</dbReference>
<dbReference type="InterPro" id="IPR047657">
    <property type="entry name" value="PmbA"/>
</dbReference>
<dbReference type="InterPro" id="IPR035068">
    <property type="entry name" value="TldD/PmbA_N"/>
</dbReference>
<dbReference type="Pfam" id="PF01523">
    <property type="entry name" value="PmbA_TldD_1st"/>
    <property type="match status" value="1"/>
</dbReference>
<dbReference type="GO" id="GO:0008237">
    <property type="term" value="F:metallopeptidase activity"/>
    <property type="evidence" value="ECO:0007669"/>
    <property type="project" value="InterPro"/>
</dbReference>
<dbReference type="Pfam" id="PF19290">
    <property type="entry name" value="PmbA_TldD_2nd"/>
    <property type="match status" value="1"/>
</dbReference>
<sequence length="448" mass="45954">MLTIAQAEDRVSTLIAAARKAGADAADALYVCDASTQVSVRLGRLEDVERSEGEDIGLRVFVGRRSASVSSSDLSADALAALVERAVAMAREAPEDPWAGLAPADRLLTGAAPDLEADDGADPAPAALRQRALAAEDAARAIAGVTNSEGASASAGRSVIALATSHGFARGYSTTGYSSSASVIAGEGLGMQRDYAYHSTRHFADLETADAIGRRAGERAVTRLNPGRLASGAMPVLFDPRAGASLLGHFAGAITGAAVARRTSFLLDKMGEAVFAPGIVVRDDPHRIRGLRSKPFDGEGLPTAPADLIADGMLTGWLLDSASARQLGLAPTGHAVRGIGGAPGAGATNLHLAAGALSPADLMGDVKQGLYVTELIGQGVNPVTGDYSRGASGFVIRDGRLAEPVAEITIAGNLIDMFRRLTPASDLEFRRGVDVPTIRVEGMTIAGA</sequence>
<evidence type="ECO:0000259" key="2">
    <source>
        <dbReference type="Pfam" id="PF01523"/>
    </source>
</evidence>
<comment type="caution">
    <text evidence="5">The sequence shown here is derived from an EMBL/GenBank/DDBJ whole genome shotgun (WGS) entry which is preliminary data.</text>
</comment>
<dbReference type="InterPro" id="IPR002510">
    <property type="entry name" value="Metalloprtase-TldD/E_N"/>
</dbReference>
<dbReference type="Gene3D" id="3.30.2290.10">
    <property type="entry name" value="PmbA/TldD superfamily"/>
    <property type="match status" value="1"/>
</dbReference>
<dbReference type="RefSeq" id="WP_070932047.1">
    <property type="nucleotide sequence ID" value="NZ_MIPT01000001.1"/>
</dbReference>
<dbReference type="GO" id="GO:0005829">
    <property type="term" value="C:cytosol"/>
    <property type="evidence" value="ECO:0007669"/>
    <property type="project" value="TreeGrafter"/>
</dbReference>
<dbReference type="GO" id="GO:0006508">
    <property type="term" value="P:proteolysis"/>
    <property type="evidence" value="ECO:0007669"/>
    <property type="project" value="InterPro"/>
</dbReference>
<feature type="domain" description="Metalloprotease TldD/E N-terminal" evidence="2">
    <location>
        <begin position="34"/>
        <end position="90"/>
    </location>
</feature>
<feature type="domain" description="Metalloprotease TldD/E central" evidence="4">
    <location>
        <begin position="121"/>
        <end position="224"/>
    </location>
</feature>
<dbReference type="Proteomes" id="UP000179467">
    <property type="component" value="Unassembled WGS sequence"/>
</dbReference>
<reference evidence="5 6" key="1">
    <citation type="submission" date="2016-09" db="EMBL/GenBank/DDBJ databases">
        <title>Metabolic pathway, cell adaptation mechanisms and a novel monoxygenase revealed through proteogenomic-transcription analysis of a Sphingomonas haloaromaticamans strain degrading the fungicide ortho-phenylphenol.</title>
        <authorList>
            <person name="Perruchon C."/>
            <person name="Papadopoulou E.S."/>
            <person name="Rousidou C."/>
            <person name="Vasileiadis S."/>
            <person name="Tanou G."/>
            <person name="Amoutzias G."/>
            <person name="Molassiotis A."/>
            <person name="Karpouzas D.G."/>
        </authorList>
    </citation>
    <scope>NUCLEOTIDE SEQUENCE [LARGE SCALE GENOMIC DNA]</scope>
    <source>
        <strain evidence="5 6">P3</strain>
    </source>
</reference>
<dbReference type="InterPro" id="IPR045570">
    <property type="entry name" value="Metalloprtase-TldD/E_cen_dom"/>
</dbReference>
<organism evidence="5 6">
    <name type="scientific">Edaphosphingomonas haloaromaticamans</name>
    <dbReference type="NCBI Taxonomy" id="653954"/>
    <lineage>
        <taxon>Bacteria</taxon>
        <taxon>Pseudomonadati</taxon>
        <taxon>Pseudomonadota</taxon>
        <taxon>Alphaproteobacteria</taxon>
        <taxon>Sphingomonadales</taxon>
        <taxon>Rhizorhabdaceae</taxon>
        <taxon>Edaphosphingomonas</taxon>
    </lineage>
</organism>
<accession>A0A1S1H9D0</accession>
<evidence type="ECO:0000313" key="5">
    <source>
        <dbReference type="EMBL" id="OHT18442.1"/>
    </source>
</evidence>
<feature type="domain" description="Metalloprotease TldD/E C-terminal" evidence="3">
    <location>
        <begin position="231"/>
        <end position="447"/>
    </location>
</feature>
<dbReference type="OrthoDB" id="9803618at2"/>
<keyword evidence="6" id="KW-1185">Reference proteome</keyword>
<dbReference type="Pfam" id="PF19289">
    <property type="entry name" value="PmbA_TldD_3rd"/>
    <property type="match status" value="1"/>
</dbReference>
<evidence type="ECO:0000256" key="1">
    <source>
        <dbReference type="ARBA" id="ARBA00005836"/>
    </source>
</evidence>
<proteinExistence type="inferred from homology"/>
<evidence type="ECO:0000313" key="6">
    <source>
        <dbReference type="Proteomes" id="UP000179467"/>
    </source>
</evidence>
<dbReference type="InterPro" id="IPR045569">
    <property type="entry name" value="Metalloprtase-TldD/E_C"/>
</dbReference>
<name>A0A1S1H9D0_9SPHN</name>
<dbReference type="SUPFAM" id="SSF111283">
    <property type="entry name" value="Putative modulator of DNA gyrase, PmbA/TldD"/>
    <property type="match status" value="1"/>
</dbReference>
<evidence type="ECO:0000259" key="4">
    <source>
        <dbReference type="Pfam" id="PF19290"/>
    </source>
</evidence>
<comment type="similarity">
    <text evidence="1">Belongs to the peptidase U62 family.</text>
</comment>
<dbReference type="PANTHER" id="PTHR43421:SF1">
    <property type="entry name" value="METALLOPROTEASE PMBA"/>
    <property type="match status" value="1"/>
</dbReference>
<dbReference type="EMBL" id="MIPT01000001">
    <property type="protein sequence ID" value="OHT18442.1"/>
    <property type="molecule type" value="Genomic_DNA"/>
</dbReference>
<protein>
    <submittedName>
        <fullName evidence="5">Peptidase PmbA</fullName>
    </submittedName>
</protein>
<gene>
    <name evidence="5" type="ORF">BHE75_00413</name>
</gene>